<comment type="caution">
    <text evidence="4">The sequence shown here is derived from an EMBL/GenBank/DDBJ whole genome shotgun (WGS) entry which is preliminary data.</text>
</comment>
<dbReference type="OrthoDB" id="9759608at2"/>
<dbReference type="GO" id="GO:0006749">
    <property type="term" value="P:glutathione metabolic process"/>
    <property type="evidence" value="ECO:0007669"/>
    <property type="project" value="TreeGrafter"/>
</dbReference>
<dbReference type="InterPro" id="IPR045079">
    <property type="entry name" value="Oxoprolinase-like"/>
</dbReference>
<dbReference type="Pfam" id="PF01968">
    <property type="entry name" value="Hydantoinase_A"/>
    <property type="match status" value="1"/>
</dbReference>
<evidence type="ECO:0000256" key="1">
    <source>
        <dbReference type="SAM" id="MobiDB-lite"/>
    </source>
</evidence>
<dbReference type="PANTHER" id="PTHR11365:SF23">
    <property type="entry name" value="HYPOTHETICAL 5-OXOPROLINASE (EUROFUNG)-RELATED"/>
    <property type="match status" value="1"/>
</dbReference>
<dbReference type="KEGG" id="ntd:EGO55_12185"/>
<dbReference type="InterPro" id="IPR002821">
    <property type="entry name" value="Hydantoinase_A"/>
</dbReference>
<dbReference type="Proteomes" id="UP000016568">
    <property type="component" value="Unassembled WGS sequence"/>
</dbReference>
<dbReference type="AlphaFoldDB" id="U2ZV66"/>
<proteinExistence type="predicted"/>
<dbReference type="GO" id="GO:0017168">
    <property type="term" value="F:5-oxoprolinase (ATP-hydrolyzing) activity"/>
    <property type="evidence" value="ECO:0007669"/>
    <property type="project" value="TreeGrafter"/>
</dbReference>
<evidence type="ECO:0000259" key="3">
    <source>
        <dbReference type="Pfam" id="PF05378"/>
    </source>
</evidence>
<gene>
    <name evidence="4" type="primary">hyuA</name>
    <name evidence="4" type="ORF">NT2_05_01890</name>
</gene>
<dbReference type="RefSeq" id="WP_021690175.1">
    <property type="nucleotide sequence ID" value="NZ_BASZ01000005.1"/>
</dbReference>
<reference evidence="4 5" key="1">
    <citation type="submission" date="2013-09" db="EMBL/GenBank/DDBJ databases">
        <title>Whole genome shotgun sequence of Novosphingobium tardaugens NBRC 16725.</title>
        <authorList>
            <person name="Isaki S."/>
            <person name="Hosoyama A."/>
            <person name="Tsuchikane K."/>
            <person name="Katsumata H."/>
            <person name="Ando Y."/>
            <person name="Yamazaki S."/>
            <person name="Fujita N."/>
        </authorList>
    </citation>
    <scope>NUCLEOTIDE SEQUENCE [LARGE SCALE GENOMIC DNA]</scope>
    <source>
        <strain evidence="4 5">NBRC 16725</strain>
    </source>
</reference>
<feature type="domain" description="Hydantoinase A/oxoprolinase" evidence="2">
    <location>
        <begin position="193"/>
        <end position="467"/>
    </location>
</feature>
<dbReference type="GO" id="GO:0005829">
    <property type="term" value="C:cytosol"/>
    <property type="evidence" value="ECO:0007669"/>
    <property type="project" value="TreeGrafter"/>
</dbReference>
<organism evidence="4 5">
    <name type="scientific">Caenibius tardaugens NBRC 16725</name>
    <dbReference type="NCBI Taxonomy" id="1219035"/>
    <lineage>
        <taxon>Bacteria</taxon>
        <taxon>Pseudomonadati</taxon>
        <taxon>Pseudomonadota</taxon>
        <taxon>Alphaproteobacteria</taxon>
        <taxon>Sphingomonadales</taxon>
        <taxon>Erythrobacteraceae</taxon>
        <taxon>Caenibius</taxon>
    </lineage>
</organism>
<evidence type="ECO:0000313" key="4">
    <source>
        <dbReference type="EMBL" id="GAD49269.1"/>
    </source>
</evidence>
<dbReference type="Pfam" id="PF05378">
    <property type="entry name" value="Hydant_A_N"/>
    <property type="match status" value="1"/>
</dbReference>
<evidence type="ECO:0000313" key="5">
    <source>
        <dbReference type="Proteomes" id="UP000016568"/>
    </source>
</evidence>
<name>U2ZV66_9SPHN</name>
<feature type="region of interest" description="Disordered" evidence="1">
    <location>
        <begin position="544"/>
        <end position="567"/>
    </location>
</feature>
<dbReference type="EMBL" id="BASZ01000005">
    <property type="protein sequence ID" value="GAD49269.1"/>
    <property type="molecule type" value="Genomic_DNA"/>
</dbReference>
<accession>U2ZV66</accession>
<evidence type="ECO:0000259" key="2">
    <source>
        <dbReference type="Pfam" id="PF01968"/>
    </source>
</evidence>
<sequence length="620" mass="64962">MGLLVSIDNGGTLTDICAFDGTKVLHAKTLTTPHDLTECLMAGLTALASKTEADGDLARLVASIDHLRYSTTQGTNAIAQRKGPRVGLIVNSLASAERIEAAASDLFATLVGDRFAVVDGSDERVMIQHVRGLVAQGASRLVVAIDGEDAGKTEARLRRALYAAFPRHLLGAVPLLFSTALTPGADLLRRGWSGLINAFLHPSMEQFLHHAEDQLRRHHIRNPLLIFRNDGGSTRVSRTVALQTYSSGPRGGVEGGEAITRHYGFARAVSIDIGGTTTDLAYFNGGRVAASSQGYVESAPIAFALAEVPSVAAGGGSILSVVDGVIRIGPESVGALPGPACFGRGGTAATITDVMLLAEVIDPASYFGGQLVLDRERAARAVSEHLAAPLGLSLPDAVAAAIAAYDNRIAEAVAALGAADTLLAFGGAGPMSACGVAEKAGIDTVLIPRFAAVFSAFGIGFSPIRHEHRIELSDFSATRVDEARAELVRRAERAMTSEGFALSDCRLDWRAIIDGAAPTALDDVDANARGVLLLEAVRAIPTPPLGPAAHPAQREASPSGTRGNADPQPLFRIEQLAPGDHGVGPCIVEEEFFTCRVPDGWSWVVTGNHDLFLEREGARP</sequence>
<dbReference type="InterPro" id="IPR008040">
    <property type="entry name" value="Hydant_A_N"/>
</dbReference>
<dbReference type="eggNOG" id="COG0145">
    <property type="taxonomic scope" value="Bacteria"/>
</dbReference>
<keyword evidence="5" id="KW-1185">Reference proteome</keyword>
<dbReference type="PANTHER" id="PTHR11365">
    <property type="entry name" value="5-OXOPROLINASE RELATED"/>
    <property type="match status" value="1"/>
</dbReference>
<feature type="domain" description="Hydantoinase/oxoprolinase N-terminal" evidence="3">
    <location>
        <begin position="5"/>
        <end position="92"/>
    </location>
</feature>
<protein>
    <submittedName>
        <fullName evidence="4">Hydantoin utilization protein A</fullName>
    </submittedName>
</protein>